<dbReference type="InterPro" id="IPR000182">
    <property type="entry name" value="GNAT_dom"/>
</dbReference>
<organism evidence="2 3">
    <name type="scientific">Brevundimonas diminuta</name>
    <name type="common">Pseudomonas diminuta</name>
    <dbReference type="NCBI Taxonomy" id="293"/>
    <lineage>
        <taxon>Bacteria</taxon>
        <taxon>Pseudomonadati</taxon>
        <taxon>Pseudomonadota</taxon>
        <taxon>Alphaproteobacteria</taxon>
        <taxon>Caulobacterales</taxon>
        <taxon>Caulobacteraceae</taxon>
        <taxon>Brevundimonas</taxon>
    </lineage>
</organism>
<sequence>MIDRPTSPLGPTLETERLFLRPPTLEDFPRWADFMSDPETTRFIGGVQSRHEVWRGIASVAGMWALHGEGMFSLIEKTTGLWMGRIGPLHPYGWPGREVGWSLHRDATGKGYAIEAAAAAMDYACDVLDWPDVIHCIDPDNRASEKVAERLGSTNRGPGVMPPPFHEHAVNLWGQTREQWCVNRQRLR</sequence>
<dbReference type="Gene3D" id="3.40.630.30">
    <property type="match status" value="1"/>
</dbReference>
<evidence type="ECO:0000313" key="2">
    <source>
        <dbReference type="EMBL" id="SPU41914.1"/>
    </source>
</evidence>
<dbReference type="PANTHER" id="PTHR43792:SF1">
    <property type="entry name" value="N-ACETYLTRANSFERASE DOMAIN-CONTAINING PROTEIN"/>
    <property type="match status" value="1"/>
</dbReference>
<dbReference type="GO" id="GO:0016747">
    <property type="term" value="F:acyltransferase activity, transferring groups other than amino-acyl groups"/>
    <property type="evidence" value="ECO:0007669"/>
    <property type="project" value="InterPro"/>
</dbReference>
<accession>A0A2X1ATW9</accession>
<dbReference type="EMBL" id="UAQM01000001">
    <property type="protein sequence ID" value="SPU41914.1"/>
    <property type="molecule type" value="Genomic_DNA"/>
</dbReference>
<feature type="domain" description="N-acetyltransferase" evidence="1">
    <location>
        <begin position="17"/>
        <end position="152"/>
    </location>
</feature>
<dbReference type="PANTHER" id="PTHR43792">
    <property type="entry name" value="GNAT FAMILY, PUTATIVE (AFU_ORTHOLOGUE AFUA_3G00765)-RELATED-RELATED"/>
    <property type="match status" value="1"/>
</dbReference>
<name>A0A2X1ATW9_BREDI</name>
<evidence type="ECO:0000259" key="1">
    <source>
        <dbReference type="Pfam" id="PF13302"/>
    </source>
</evidence>
<dbReference type="InterPro" id="IPR016181">
    <property type="entry name" value="Acyl_CoA_acyltransferase"/>
</dbReference>
<gene>
    <name evidence="2" type="ORF">NCTC11165_00053</name>
</gene>
<dbReference type="InterPro" id="IPR051531">
    <property type="entry name" value="N-acetyltransferase"/>
</dbReference>
<dbReference type="SUPFAM" id="SSF55729">
    <property type="entry name" value="Acyl-CoA N-acyltransferases (Nat)"/>
    <property type="match status" value="1"/>
</dbReference>
<dbReference type="RefSeq" id="WP_128114641.1">
    <property type="nucleotide sequence ID" value="NZ_UAQM01000001.1"/>
</dbReference>
<reference evidence="2 3" key="1">
    <citation type="submission" date="2018-06" db="EMBL/GenBank/DDBJ databases">
        <authorList>
            <consortium name="Pathogen Informatics"/>
            <person name="Doyle S."/>
        </authorList>
    </citation>
    <scope>NUCLEOTIDE SEQUENCE [LARGE SCALE GENOMIC DNA]</scope>
    <source>
        <strain evidence="2 3">NCTC11165</strain>
    </source>
</reference>
<protein>
    <recommendedName>
        <fullName evidence="1">N-acetyltransferase domain-containing protein</fullName>
    </recommendedName>
</protein>
<evidence type="ECO:0000313" key="3">
    <source>
        <dbReference type="Proteomes" id="UP000250358"/>
    </source>
</evidence>
<dbReference type="Pfam" id="PF13302">
    <property type="entry name" value="Acetyltransf_3"/>
    <property type="match status" value="1"/>
</dbReference>
<dbReference type="AlphaFoldDB" id="A0A2X1ATW9"/>
<dbReference type="Proteomes" id="UP000250358">
    <property type="component" value="Unassembled WGS sequence"/>
</dbReference>
<proteinExistence type="predicted"/>